<feature type="transmembrane region" description="Helical" evidence="8">
    <location>
        <begin position="364"/>
        <end position="385"/>
    </location>
</feature>
<name>A0A286GU92_9PROT</name>
<dbReference type="OrthoDB" id="9810952at2"/>
<feature type="transmembrane region" description="Helical" evidence="8">
    <location>
        <begin position="29"/>
        <end position="50"/>
    </location>
</feature>
<keyword evidence="7 8" id="KW-0472">Membrane</keyword>
<evidence type="ECO:0000256" key="4">
    <source>
        <dbReference type="ARBA" id="ARBA00022692"/>
    </source>
</evidence>
<accession>A0A286GU92</accession>
<dbReference type="GO" id="GO:0030001">
    <property type="term" value="P:metal ion transport"/>
    <property type="evidence" value="ECO:0007669"/>
    <property type="project" value="UniProtKB-ARBA"/>
</dbReference>
<feature type="transmembrane region" description="Helical" evidence="8">
    <location>
        <begin position="421"/>
        <end position="442"/>
    </location>
</feature>
<feature type="transmembrane region" description="Helical" evidence="8">
    <location>
        <begin position="62"/>
        <end position="78"/>
    </location>
</feature>
<keyword evidence="5 8" id="KW-1133">Transmembrane helix</keyword>
<dbReference type="AlphaFoldDB" id="A0A286GU92"/>
<protein>
    <submittedName>
        <fullName evidence="9">Trk system potassium uptake protein TrkH</fullName>
    </submittedName>
</protein>
<evidence type="ECO:0000256" key="1">
    <source>
        <dbReference type="ARBA" id="ARBA00004651"/>
    </source>
</evidence>
<gene>
    <name evidence="9" type="ORF">SAMN05421508_108219</name>
</gene>
<evidence type="ECO:0000256" key="7">
    <source>
        <dbReference type="ARBA" id="ARBA00023136"/>
    </source>
</evidence>
<organism evidence="9 10">
    <name type="scientific">Caenispirillum bisanense</name>
    <dbReference type="NCBI Taxonomy" id="414052"/>
    <lineage>
        <taxon>Bacteria</taxon>
        <taxon>Pseudomonadati</taxon>
        <taxon>Pseudomonadota</taxon>
        <taxon>Alphaproteobacteria</taxon>
        <taxon>Rhodospirillales</taxon>
        <taxon>Novispirillaceae</taxon>
        <taxon>Caenispirillum</taxon>
    </lineage>
</organism>
<reference evidence="9 10" key="1">
    <citation type="submission" date="2017-09" db="EMBL/GenBank/DDBJ databases">
        <authorList>
            <person name="Ehlers B."/>
            <person name="Leendertz F.H."/>
        </authorList>
    </citation>
    <scope>NUCLEOTIDE SEQUENCE [LARGE SCALE GENOMIC DNA]</scope>
    <source>
        <strain evidence="9 10">USBA 140</strain>
    </source>
</reference>
<dbReference type="RefSeq" id="WP_097280610.1">
    <property type="nucleotide sequence ID" value="NZ_OCNJ01000008.1"/>
</dbReference>
<dbReference type="GO" id="GO:0008324">
    <property type="term" value="F:monoatomic cation transmembrane transporter activity"/>
    <property type="evidence" value="ECO:0007669"/>
    <property type="project" value="InterPro"/>
</dbReference>
<evidence type="ECO:0000256" key="2">
    <source>
        <dbReference type="ARBA" id="ARBA00022448"/>
    </source>
</evidence>
<feature type="transmembrane region" description="Helical" evidence="8">
    <location>
        <begin position="244"/>
        <end position="263"/>
    </location>
</feature>
<dbReference type="Pfam" id="PF02386">
    <property type="entry name" value="TrkH"/>
    <property type="match status" value="1"/>
</dbReference>
<sequence length="459" mass="47011">MIDKSRHGLGPPAGRRPDHRVIRLAPPHLLALSLVILSAAGMALLLLPGMTTEGAGLGPLDAWFTAVSAVTVTGLAVADTGTAFTLAGQGVILALIQVGGLGIMVLGALTIIAAGGRLGLGHRLNLGESLGVTAVGDVLAMALRIGRMTLLIEAAGAVLLTAWWTPTMGLRQAAWNGLFHSVSAFNNAGFALWPDSLTRFAGDPVSNAVVVTLIVLGGIGFPVLHELASRTPPGRWSPHTRVMIFGSLALVGLGWAVIALLEWSNPATLGGLHDPVEKALAALFQSVTTRTAGFNTIDMGGLGTAAAFVVMVLMFIGAGPTSTGGGIKVSTAVIMLAATTAFLRRRDEVVLADRSLTLDTVRRALAIAVVGVGTVALGTFALVVAEPQADFLNASFEAVSAHATVGLSRGLTGELGTAGRIVLIVLMLAGRLGPLALGYALLTPRPTRISHPRADVLTG</sequence>
<feature type="transmembrane region" description="Helical" evidence="8">
    <location>
        <begin position="150"/>
        <end position="167"/>
    </location>
</feature>
<feature type="transmembrane region" description="Helical" evidence="8">
    <location>
        <begin position="299"/>
        <end position="319"/>
    </location>
</feature>
<feature type="transmembrane region" description="Helical" evidence="8">
    <location>
        <begin position="205"/>
        <end position="224"/>
    </location>
</feature>
<keyword evidence="4 8" id="KW-0812">Transmembrane</keyword>
<dbReference type="GO" id="GO:0005886">
    <property type="term" value="C:plasma membrane"/>
    <property type="evidence" value="ECO:0007669"/>
    <property type="project" value="UniProtKB-SubCell"/>
</dbReference>
<feature type="transmembrane region" description="Helical" evidence="8">
    <location>
        <begin position="90"/>
        <end position="114"/>
    </location>
</feature>
<evidence type="ECO:0000256" key="8">
    <source>
        <dbReference type="SAM" id="Phobius"/>
    </source>
</evidence>
<keyword evidence="2" id="KW-0813">Transport</keyword>
<keyword evidence="10" id="KW-1185">Reference proteome</keyword>
<comment type="subcellular location">
    <subcellularLocation>
        <location evidence="1">Cell membrane</location>
        <topology evidence="1">Multi-pass membrane protein</topology>
    </subcellularLocation>
</comment>
<dbReference type="Proteomes" id="UP000219621">
    <property type="component" value="Unassembled WGS sequence"/>
</dbReference>
<keyword evidence="3" id="KW-1003">Cell membrane</keyword>
<keyword evidence="6" id="KW-0406">Ion transport</keyword>
<proteinExistence type="predicted"/>
<dbReference type="PANTHER" id="PTHR32024">
    <property type="entry name" value="TRK SYSTEM POTASSIUM UPTAKE PROTEIN TRKG-RELATED"/>
    <property type="match status" value="1"/>
</dbReference>
<evidence type="ECO:0000256" key="3">
    <source>
        <dbReference type="ARBA" id="ARBA00022475"/>
    </source>
</evidence>
<dbReference type="InterPro" id="IPR003445">
    <property type="entry name" value="Cat_transpt"/>
</dbReference>
<evidence type="ECO:0000313" key="9">
    <source>
        <dbReference type="EMBL" id="SOD99101.1"/>
    </source>
</evidence>
<evidence type="ECO:0000313" key="10">
    <source>
        <dbReference type="Proteomes" id="UP000219621"/>
    </source>
</evidence>
<dbReference type="EMBL" id="OCNJ01000008">
    <property type="protein sequence ID" value="SOD99101.1"/>
    <property type="molecule type" value="Genomic_DNA"/>
</dbReference>
<feature type="transmembrane region" description="Helical" evidence="8">
    <location>
        <begin position="325"/>
        <end position="343"/>
    </location>
</feature>
<dbReference type="PANTHER" id="PTHR32024:SF1">
    <property type="entry name" value="KTR SYSTEM POTASSIUM UPTAKE PROTEIN B"/>
    <property type="match status" value="1"/>
</dbReference>
<evidence type="ECO:0000256" key="5">
    <source>
        <dbReference type="ARBA" id="ARBA00022989"/>
    </source>
</evidence>
<evidence type="ECO:0000256" key="6">
    <source>
        <dbReference type="ARBA" id="ARBA00023065"/>
    </source>
</evidence>